<dbReference type="STRING" id="471853.Bcav_2395"/>
<accession>C5BW44</accession>
<proteinExistence type="predicted"/>
<evidence type="ECO:0000256" key="2">
    <source>
        <dbReference type="ARBA" id="ARBA00022475"/>
    </source>
</evidence>
<evidence type="ECO:0000256" key="4">
    <source>
        <dbReference type="ARBA" id="ARBA00022989"/>
    </source>
</evidence>
<evidence type="ECO:0000256" key="3">
    <source>
        <dbReference type="ARBA" id="ARBA00022692"/>
    </source>
</evidence>
<feature type="domain" description="Phage shock protein PspC N-terminal" evidence="7">
    <location>
        <begin position="14"/>
        <end position="65"/>
    </location>
</feature>
<evidence type="ECO:0000256" key="6">
    <source>
        <dbReference type="SAM" id="Phobius"/>
    </source>
</evidence>
<name>C5BW44_BEUC1</name>
<gene>
    <name evidence="8" type="ordered locus">Bcav_2395</name>
</gene>
<feature type="transmembrane region" description="Helical" evidence="6">
    <location>
        <begin position="38"/>
        <end position="64"/>
    </location>
</feature>
<comment type="subcellular location">
    <subcellularLocation>
        <location evidence="1">Cell membrane</location>
        <topology evidence="1">Single-pass membrane protein</topology>
    </subcellularLocation>
</comment>
<dbReference type="eggNOG" id="COG1983">
    <property type="taxonomic scope" value="Bacteria"/>
</dbReference>
<dbReference type="Proteomes" id="UP000007962">
    <property type="component" value="Chromosome"/>
</dbReference>
<dbReference type="OrthoDB" id="7359894at2"/>
<dbReference type="PANTHER" id="PTHR33885:SF3">
    <property type="entry name" value="PHAGE SHOCK PROTEIN C"/>
    <property type="match status" value="1"/>
</dbReference>
<evidence type="ECO:0000313" key="9">
    <source>
        <dbReference type="Proteomes" id="UP000007962"/>
    </source>
</evidence>
<dbReference type="KEGG" id="bcv:Bcav_2395"/>
<dbReference type="AlphaFoldDB" id="C5BW44"/>
<keyword evidence="5 6" id="KW-0472">Membrane</keyword>
<dbReference type="InterPro" id="IPR007168">
    <property type="entry name" value="Phageshock_PspC_N"/>
</dbReference>
<evidence type="ECO:0000259" key="7">
    <source>
        <dbReference type="Pfam" id="PF04024"/>
    </source>
</evidence>
<sequence>MTRFFDAIRSTGFRRGPSRIVGGICAGMAEQWNLDITIVRIVVVLLLLLPVLGVWAYLVAWLLLPWQDGSIPLERIFSGSAGTA</sequence>
<dbReference type="GO" id="GO:0005886">
    <property type="term" value="C:plasma membrane"/>
    <property type="evidence" value="ECO:0007669"/>
    <property type="project" value="UniProtKB-SubCell"/>
</dbReference>
<keyword evidence="3 6" id="KW-0812">Transmembrane</keyword>
<keyword evidence="4 6" id="KW-1133">Transmembrane helix</keyword>
<organism evidence="8 9">
    <name type="scientific">Beutenbergia cavernae (strain ATCC BAA-8 / DSM 12333 / CCUG 43141 / JCM 11478 / NBRC 16432 / NCIMB 13614 / HKI 0122)</name>
    <dbReference type="NCBI Taxonomy" id="471853"/>
    <lineage>
        <taxon>Bacteria</taxon>
        <taxon>Bacillati</taxon>
        <taxon>Actinomycetota</taxon>
        <taxon>Actinomycetes</taxon>
        <taxon>Micrococcales</taxon>
        <taxon>Beutenbergiaceae</taxon>
        <taxon>Beutenbergia</taxon>
    </lineage>
</organism>
<evidence type="ECO:0000256" key="1">
    <source>
        <dbReference type="ARBA" id="ARBA00004162"/>
    </source>
</evidence>
<reference evidence="8 9" key="1">
    <citation type="journal article" date="2009" name="Stand. Genomic Sci.">
        <title>Complete genome sequence of Beutenbergia cavernae type strain (HKI 0122).</title>
        <authorList>
            <person name="Land M."/>
            <person name="Pukall R."/>
            <person name="Abt B."/>
            <person name="Goker M."/>
            <person name="Rohde M."/>
            <person name="Glavina Del Rio T."/>
            <person name="Tice H."/>
            <person name="Copeland A."/>
            <person name="Cheng J.F."/>
            <person name="Lucas S."/>
            <person name="Chen F."/>
            <person name="Nolan M."/>
            <person name="Bruce D."/>
            <person name="Goodwin L."/>
            <person name="Pitluck S."/>
            <person name="Ivanova N."/>
            <person name="Mavromatis K."/>
            <person name="Ovchinnikova G."/>
            <person name="Pati A."/>
            <person name="Chen A."/>
            <person name="Palaniappan K."/>
            <person name="Hauser L."/>
            <person name="Chang Y.J."/>
            <person name="Jefferies C.C."/>
            <person name="Saunders E."/>
            <person name="Brettin T."/>
            <person name="Detter J.C."/>
            <person name="Han C."/>
            <person name="Chain P."/>
            <person name="Bristow J."/>
            <person name="Eisen J.A."/>
            <person name="Markowitz V."/>
            <person name="Hugenholtz P."/>
            <person name="Kyrpides N.C."/>
            <person name="Klenk H.P."/>
            <person name="Lapidus A."/>
        </authorList>
    </citation>
    <scope>NUCLEOTIDE SEQUENCE [LARGE SCALE GENOMIC DNA]</scope>
    <source>
        <strain evidence="9">ATCC BAA-8 / DSM 12333 / NBRC 16432</strain>
    </source>
</reference>
<keyword evidence="9" id="KW-1185">Reference proteome</keyword>
<dbReference type="PANTHER" id="PTHR33885">
    <property type="entry name" value="PHAGE SHOCK PROTEIN C"/>
    <property type="match status" value="1"/>
</dbReference>
<dbReference type="RefSeq" id="WP_015882885.1">
    <property type="nucleotide sequence ID" value="NC_012669.1"/>
</dbReference>
<protein>
    <submittedName>
        <fullName evidence="8">Phage shock protein C, PspC</fullName>
    </submittedName>
</protein>
<dbReference type="EMBL" id="CP001618">
    <property type="protein sequence ID" value="ACQ80645.1"/>
    <property type="molecule type" value="Genomic_DNA"/>
</dbReference>
<evidence type="ECO:0000256" key="5">
    <source>
        <dbReference type="ARBA" id="ARBA00023136"/>
    </source>
</evidence>
<evidence type="ECO:0000313" key="8">
    <source>
        <dbReference type="EMBL" id="ACQ80645.1"/>
    </source>
</evidence>
<dbReference type="InterPro" id="IPR052027">
    <property type="entry name" value="PspC"/>
</dbReference>
<keyword evidence="2" id="KW-1003">Cell membrane</keyword>
<dbReference type="Pfam" id="PF04024">
    <property type="entry name" value="PspC"/>
    <property type="match status" value="1"/>
</dbReference>
<dbReference type="HOGENOM" id="CLU_143433_2_1_11"/>